<comment type="caution">
    <text evidence="11">The sequence shown here is derived from an EMBL/GenBank/DDBJ whole genome shotgun (WGS) entry which is preliminary data.</text>
</comment>
<feature type="transmembrane region" description="Helical" evidence="9">
    <location>
        <begin position="436"/>
        <end position="454"/>
    </location>
</feature>
<dbReference type="PROSITE" id="PS50850">
    <property type="entry name" value="MFS"/>
    <property type="match status" value="1"/>
</dbReference>
<dbReference type="PANTHER" id="PTHR48022:SF2">
    <property type="entry name" value="PLASTIDIC GLUCOSE TRANSPORTER 4"/>
    <property type="match status" value="1"/>
</dbReference>
<evidence type="ECO:0000259" key="10">
    <source>
        <dbReference type="PROSITE" id="PS50850"/>
    </source>
</evidence>
<evidence type="ECO:0000313" key="11">
    <source>
        <dbReference type="EMBL" id="MFD1383257.1"/>
    </source>
</evidence>
<name>A0ABW4AZN3_9GAMM</name>
<dbReference type="InterPro" id="IPR050360">
    <property type="entry name" value="MFS_Sugar_Transporters"/>
</dbReference>
<dbReference type="NCBIfam" id="TIGR00879">
    <property type="entry name" value="SP"/>
    <property type="match status" value="1"/>
</dbReference>
<reference evidence="12" key="1">
    <citation type="journal article" date="2019" name="Int. J. Syst. Evol. Microbiol.">
        <title>The Global Catalogue of Microorganisms (GCM) 10K type strain sequencing project: providing services to taxonomists for standard genome sequencing and annotation.</title>
        <authorList>
            <consortium name="The Broad Institute Genomics Platform"/>
            <consortium name="The Broad Institute Genome Sequencing Center for Infectious Disease"/>
            <person name="Wu L."/>
            <person name="Ma J."/>
        </authorList>
    </citation>
    <scope>NUCLEOTIDE SEQUENCE [LARGE SCALE GENOMIC DNA]</scope>
    <source>
        <strain evidence="12">JCM 30774</strain>
    </source>
</reference>
<dbReference type="Gene3D" id="1.20.1250.20">
    <property type="entry name" value="MFS general substrate transporter like domains"/>
    <property type="match status" value="2"/>
</dbReference>
<evidence type="ECO:0000256" key="5">
    <source>
        <dbReference type="ARBA" id="ARBA00022692"/>
    </source>
</evidence>
<feature type="transmembrane region" description="Helical" evidence="9">
    <location>
        <begin position="260"/>
        <end position="287"/>
    </location>
</feature>
<feature type="transmembrane region" description="Helical" evidence="9">
    <location>
        <begin position="108"/>
        <end position="129"/>
    </location>
</feature>
<dbReference type="SUPFAM" id="SSF103473">
    <property type="entry name" value="MFS general substrate transporter"/>
    <property type="match status" value="1"/>
</dbReference>
<dbReference type="InterPro" id="IPR005829">
    <property type="entry name" value="Sugar_transporter_CS"/>
</dbReference>
<evidence type="ECO:0000256" key="3">
    <source>
        <dbReference type="ARBA" id="ARBA00022448"/>
    </source>
</evidence>
<dbReference type="CDD" id="cd17359">
    <property type="entry name" value="MFS_XylE_like"/>
    <property type="match status" value="1"/>
</dbReference>
<feature type="transmembrane region" description="Helical" evidence="9">
    <location>
        <begin position="175"/>
        <end position="198"/>
    </location>
</feature>
<dbReference type="EMBL" id="JBHTMN010000007">
    <property type="protein sequence ID" value="MFD1383257.1"/>
    <property type="molecule type" value="Genomic_DNA"/>
</dbReference>
<evidence type="ECO:0000256" key="1">
    <source>
        <dbReference type="ARBA" id="ARBA00004651"/>
    </source>
</evidence>
<feature type="domain" description="Major facilitator superfamily (MFS) profile" evidence="10">
    <location>
        <begin position="17"/>
        <end position="462"/>
    </location>
</feature>
<feature type="transmembrane region" description="Helical" evidence="9">
    <location>
        <begin position="12"/>
        <end position="35"/>
    </location>
</feature>
<keyword evidence="5 9" id="KW-0812">Transmembrane</keyword>
<organism evidence="11 12">
    <name type="scientific">Rhodanobacter aciditrophus</name>
    <dbReference type="NCBI Taxonomy" id="1623218"/>
    <lineage>
        <taxon>Bacteria</taxon>
        <taxon>Pseudomonadati</taxon>
        <taxon>Pseudomonadota</taxon>
        <taxon>Gammaproteobacteria</taxon>
        <taxon>Lysobacterales</taxon>
        <taxon>Rhodanobacteraceae</taxon>
        <taxon>Rhodanobacter</taxon>
    </lineage>
</organism>
<dbReference type="PROSITE" id="PS00217">
    <property type="entry name" value="SUGAR_TRANSPORT_2"/>
    <property type="match status" value="1"/>
</dbReference>
<evidence type="ECO:0000256" key="8">
    <source>
        <dbReference type="RuleBase" id="RU003346"/>
    </source>
</evidence>
<evidence type="ECO:0000256" key="4">
    <source>
        <dbReference type="ARBA" id="ARBA00022475"/>
    </source>
</evidence>
<keyword evidence="4" id="KW-1003">Cell membrane</keyword>
<dbReference type="InterPro" id="IPR003663">
    <property type="entry name" value="Sugar/inositol_transpt"/>
</dbReference>
<dbReference type="InterPro" id="IPR020846">
    <property type="entry name" value="MFS_dom"/>
</dbReference>
<dbReference type="InterPro" id="IPR047984">
    <property type="entry name" value="XylE-like"/>
</dbReference>
<feature type="transmembrane region" description="Helical" evidence="9">
    <location>
        <begin position="401"/>
        <end position="424"/>
    </location>
</feature>
<feature type="transmembrane region" description="Helical" evidence="9">
    <location>
        <begin position="83"/>
        <end position="102"/>
    </location>
</feature>
<feature type="transmembrane region" description="Helical" evidence="9">
    <location>
        <begin position="141"/>
        <end position="163"/>
    </location>
</feature>
<sequence>MDNQKIKAYNIRYLLLICGIAALGGLLFGYDTAVISGAVNPISRYFELTPFETGWAVSNVAIGCIVGALTSGWLAGRLGRKKTLILSAVLFTISAVGAAVATTFSSFIVYRLIGGLAVGIASSVSPMYMSEVSPKSIRGRAVGMQNFAIVFGQVVIFFGNFMIAKGAATEWIDTVGWRIMIGSEVIPCALFCMVVFLIPESPRWLVMQGNQKRAHKILKKIGGEAYADKELEAIERSIEEQQECKQHQSRASDLLRESRFWLVAVIACMIAVFQQASGVNVMMYFAPVLLEGVTGDAETALFMTIWIGVIQLVGTAIGSFMMDRVGRVPLLRIGSLGCILGLLITSYFLYESGQVGPESATLYGYLTLIGMLIFMVFFSFSWALGAWIIVSEIFPNRMRSLGMSIAVTILWVSNFLISLLFPILNENTYLVENFNGAAPMWLFAGIMMCAYWFVGRFLPETKGVSLEKMEQILVEKVHGKKAWKKSIQSSKRMVAK</sequence>
<accession>A0ABW4AZN3</accession>
<keyword evidence="6 9" id="KW-1133">Transmembrane helix</keyword>
<dbReference type="PRINTS" id="PR00171">
    <property type="entry name" value="SUGRTRNSPORT"/>
</dbReference>
<evidence type="ECO:0000256" key="6">
    <source>
        <dbReference type="ARBA" id="ARBA00022989"/>
    </source>
</evidence>
<keyword evidence="3 8" id="KW-0813">Transport</keyword>
<keyword evidence="12" id="KW-1185">Reference proteome</keyword>
<evidence type="ECO:0000256" key="7">
    <source>
        <dbReference type="ARBA" id="ARBA00023136"/>
    </source>
</evidence>
<protein>
    <submittedName>
        <fullName evidence="11">Sugar porter family MFS transporter</fullName>
    </submittedName>
</protein>
<feature type="transmembrane region" description="Helical" evidence="9">
    <location>
        <begin position="330"/>
        <end position="350"/>
    </location>
</feature>
<evidence type="ECO:0000256" key="2">
    <source>
        <dbReference type="ARBA" id="ARBA00010992"/>
    </source>
</evidence>
<dbReference type="RefSeq" id="WP_377366433.1">
    <property type="nucleotide sequence ID" value="NZ_JBHTMN010000007.1"/>
</dbReference>
<comment type="similarity">
    <text evidence="2 8">Belongs to the major facilitator superfamily. Sugar transporter (TC 2.A.1.1) family.</text>
</comment>
<evidence type="ECO:0000256" key="9">
    <source>
        <dbReference type="SAM" id="Phobius"/>
    </source>
</evidence>
<dbReference type="Proteomes" id="UP001597059">
    <property type="component" value="Unassembled WGS sequence"/>
</dbReference>
<gene>
    <name evidence="11" type="ORF">ACFQ45_07750</name>
</gene>
<dbReference type="InterPro" id="IPR036259">
    <property type="entry name" value="MFS_trans_sf"/>
</dbReference>
<feature type="transmembrane region" description="Helical" evidence="9">
    <location>
        <begin position="299"/>
        <end position="318"/>
    </location>
</feature>
<evidence type="ECO:0000313" key="12">
    <source>
        <dbReference type="Proteomes" id="UP001597059"/>
    </source>
</evidence>
<dbReference type="InterPro" id="IPR005828">
    <property type="entry name" value="MFS_sugar_transport-like"/>
</dbReference>
<proteinExistence type="inferred from homology"/>
<feature type="transmembrane region" description="Helical" evidence="9">
    <location>
        <begin position="55"/>
        <end position="76"/>
    </location>
</feature>
<keyword evidence="7 9" id="KW-0472">Membrane</keyword>
<dbReference type="Pfam" id="PF00083">
    <property type="entry name" value="Sugar_tr"/>
    <property type="match status" value="1"/>
</dbReference>
<comment type="subcellular location">
    <subcellularLocation>
        <location evidence="1">Cell membrane</location>
        <topology evidence="1">Multi-pass membrane protein</topology>
    </subcellularLocation>
</comment>
<feature type="transmembrane region" description="Helical" evidence="9">
    <location>
        <begin position="362"/>
        <end position="389"/>
    </location>
</feature>
<dbReference type="PANTHER" id="PTHR48022">
    <property type="entry name" value="PLASTIDIC GLUCOSE TRANSPORTER 4"/>
    <property type="match status" value="1"/>
</dbReference>